<dbReference type="EMBL" id="SGXA01000001">
    <property type="protein sequence ID" value="RZS76038.1"/>
    <property type="molecule type" value="Genomic_DNA"/>
</dbReference>
<dbReference type="InterPro" id="IPR033985">
    <property type="entry name" value="SusD-like_N"/>
</dbReference>
<evidence type="ECO:0000313" key="8">
    <source>
        <dbReference type="EMBL" id="RZS76038.1"/>
    </source>
</evidence>
<organism evidence="8 9">
    <name type="scientific">Pseudobacter ginsenosidimutans</name>
    <dbReference type="NCBI Taxonomy" id="661488"/>
    <lineage>
        <taxon>Bacteria</taxon>
        <taxon>Pseudomonadati</taxon>
        <taxon>Bacteroidota</taxon>
        <taxon>Chitinophagia</taxon>
        <taxon>Chitinophagales</taxon>
        <taxon>Chitinophagaceae</taxon>
        <taxon>Pseudobacter</taxon>
    </lineage>
</organism>
<evidence type="ECO:0000313" key="9">
    <source>
        <dbReference type="Proteomes" id="UP000293874"/>
    </source>
</evidence>
<dbReference type="Proteomes" id="UP000293874">
    <property type="component" value="Unassembled WGS sequence"/>
</dbReference>
<dbReference type="PROSITE" id="PS51257">
    <property type="entry name" value="PROKAR_LIPOPROTEIN"/>
    <property type="match status" value="1"/>
</dbReference>
<reference evidence="8 9" key="1">
    <citation type="submission" date="2019-02" db="EMBL/GenBank/DDBJ databases">
        <title>Genomic Encyclopedia of Type Strains, Phase IV (KMG-IV): sequencing the most valuable type-strain genomes for metagenomic binning, comparative biology and taxonomic classification.</title>
        <authorList>
            <person name="Goeker M."/>
        </authorList>
    </citation>
    <scope>NUCLEOTIDE SEQUENCE [LARGE SCALE GENOMIC DNA]</scope>
    <source>
        <strain evidence="8 9">DSM 18116</strain>
    </source>
</reference>
<dbReference type="OrthoDB" id="993981at2"/>
<dbReference type="InterPro" id="IPR012944">
    <property type="entry name" value="SusD_RagB_dom"/>
</dbReference>
<protein>
    <submittedName>
        <fullName evidence="8">Putative outer membrane starch-binding protein</fullName>
    </submittedName>
</protein>
<dbReference type="RefSeq" id="WP_130540359.1">
    <property type="nucleotide sequence ID" value="NZ_CP042431.1"/>
</dbReference>
<dbReference type="GO" id="GO:0009279">
    <property type="term" value="C:cell outer membrane"/>
    <property type="evidence" value="ECO:0007669"/>
    <property type="project" value="UniProtKB-SubCell"/>
</dbReference>
<keyword evidence="3" id="KW-0732">Signal</keyword>
<comment type="subcellular location">
    <subcellularLocation>
        <location evidence="1">Cell outer membrane</location>
    </subcellularLocation>
</comment>
<comment type="caution">
    <text evidence="8">The sequence shown here is derived from an EMBL/GenBank/DDBJ whole genome shotgun (WGS) entry which is preliminary data.</text>
</comment>
<name>A0A4Q7N4V0_9BACT</name>
<dbReference type="InterPro" id="IPR011990">
    <property type="entry name" value="TPR-like_helical_dom_sf"/>
</dbReference>
<dbReference type="Gene3D" id="1.25.40.390">
    <property type="match status" value="1"/>
</dbReference>
<sequence>MKRYLLILLVACTGLGSCKKDFLDLLPEGSIPPENYFKNTEEFQQALTGAYVPLRDIANIAFFMDEMRSDNTHYDYNAQDRGGIGYEQLADFMDDAGNSVINTRYAAAFNGISRTNVILDRLETIQFEMAEEDRKKITGEAKALRAHYYFDLIRHFGPVPLHLHEVRTSEQAFRPRSTSDSIYNQIIADFTEAINSLAPPAGFPSYGRFNKGSASTELALVYMTRKQFDLAVPLLQDVTTMGYDLWPAYKDAFNPANESNAMNKESILEVGYKSGTDGQSSQFIYRFLPLTVDLAPIIGFSYNNVNGGWNTPTQDLIDTYEDGDARLPASINILEGRIRSGDTGWLPDKVITDITSYTPPAGTTPKVFVSKYFFPPYTAPGYNTDQNWPVFRFAGVLLWLAESLNESGRPGDALAPLNRVRKRAGLDPVNAGDPGSLRTIIANEQRVELAFENYRWLDLVRTDKAIEVMTTHGEEMKSLYSYLLPGSYNVNANKLIYAIPLREVTLNKLDQNEGY</sequence>
<keyword evidence="9" id="KW-1185">Reference proteome</keyword>
<evidence type="ECO:0000256" key="2">
    <source>
        <dbReference type="ARBA" id="ARBA00006275"/>
    </source>
</evidence>
<keyword evidence="4" id="KW-0472">Membrane</keyword>
<dbReference type="Pfam" id="PF14322">
    <property type="entry name" value="SusD-like_3"/>
    <property type="match status" value="1"/>
</dbReference>
<dbReference type="AlphaFoldDB" id="A0A4Q7N4V0"/>
<accession>A0A4Q7N4V0</accession>
<evidence type="ECO:0000256" key="4">
    <source>
        <dbReference type="ARBA" id="ARBA00023136"/>
    </source>
</evidence>
<feature type="domain" description="RagB/SusD" evidence="6">
    <location>
        <begin position="313"/>
        <end position="515"/>
    </location>
</feature>
<comment type="similarity">
    <text evidence="2">Belongs to the SusD family.</text>
</comment>
<feature type="domain" description="SusD-like N-terminal" evidence="7">
    <location>
        <begin position="21"/>
        <end position="222"/>
    </location>
</feature>
<evidence type="ECO:0000259" key="7">
    <source>
        <dbReference type="Pfam" id="PF14322"/>
    </source>
</evidence>
<dbReference type="SUPFAM" id="SSF48452">
    <property type="entry name" value="TPR-like"/>
    <property type="match status" value="1"/>
</dbReference>
<evidence type="ECO:0000256" key="1">
    <source>
        <dbReference type="ARBA" id="ARBA00004442"/>
    </source>
</evidence>
<proteinExistence type="inferred from homology"/>
<evidence type="ECO:0000256" key="5">
    <source>
        <dbReference type="ARBA" id="ARBA00023237"/>
    </source>
</evidence>
<evidence type="ECO:0000259" key="6">
    <source>
        <dbReference type="Pfam" id="PF07980"/>
    </source>
</evidence>
<dbReference type="Pfam" id="PF07980">
    <property type="entry name" value="SusD_RagB"/>
    <property type="match status" value="1"/>
</dbReference>
<gene>
    <name evidence="8" type="ORF">EV199_1914</name>
</gene>
<keyword evidence="5" id="KW-0998">Cell outer membrane</keyword>
<evidence type="ECO:0000256" key="3">
    <source>
        <dbReference type="ARBA" id="ARBA00022729"/>
    </source>
</evidence>